<comment type="catalytic activity">
    <reaction evidence="13">
        <text>an alpha-D-Glc-(1-&gt;3)-alpha-D-Glc-(1-&gt;3)-alpha-D-Man-(1-&gt;2)-alpha-D-Man-(1-&gt;2)-alpha-D-Man-(1-&gt;3)-[alpha-D-Man-(1-&gt;2)-alpha-D-Man-(1-&gt;3)-[alpha-D-Man-(1-&gt;2)-alpha-D-Man-(1-&gt;6)]-alpha-D-Man-(1-&gt;6)]-beta-D-Man-(1-&gt;4)-beta-D-GlcNAc-(1-&gt;4)-alpha-D-GlcNAc-diphospho-di-trans,poly-cis-dolichol + a di-trans,poly-cis-dolichyl beta-D-glucosyl phosphate = a alpha-D-Glc-(1-&gt;2)-alpha-D-Glc-(1-&gt;3)-alpha-D-Glc-(1-&gt;3)-alpha-D-Man-(1-&gt;2)-alpha-D-Man-(1-&gt;2)-alpha-D-Man-(1-&gt;3)-[alpha-D-Man-(1-&gt;2)-alpha-D-Man-(1-&gt;3)-[alpha-D-Man-(1-&gt;2)-alpha-D-Man-(1-&gt;6)]-alpha-D-Man-(1-&gt;6)]-beta-D-Man-(1-&gt;4)-beta-D-GlcNAc-(1-&gt;4)-alpha-D-GlcNAc-diphospho-di-trans,poly-cis-dolichol + a di-trans,poly-cis-dolichyl phosphate + H(+)</text>
        <dbReference type="Rhea" id="RHEA:29543"/>
        <dbReference type="Rhea" id="RHEA-COMP:19498"/>
        <dbReference type="Rhea" id="RHEA-COMP:19502"/>
        <dbReference type="Rhea" id="RHEA-COMP:19512"/>
        <dbReference type="Rhea" id="RHEA-COMP:19522"/>
        <dbReference type="ChEBI" id="CHEBI:15378"/>
        <dbReference type="ChEBI" id="CHEBI:57525"/>
        <dbReference type="ChEBI" id="CHEBI:57683"/>
        <dbReference type="ChEBI" id="CHEBI:132522"/>
        <dbReference type="ChEBI" id="CHEBI:132523"/>
        <dbReference type="EC" id="2.4.1.256"/>
    </reaction>
    <physiologicalReaction direction="left-to-right" evidence="13">
        <dbReference type="Rhea" id="RHEA:29544"/>
    </physiologicalReaction>
</comment>
<evidence type="ECO:0000256" key="1">
    <source>
        <dbReference type="ARBA" id="ARBA00004477"/>
    </source>
</evidence>
<dbReference type="PANTHER" id="PTHR12989">
    <property type="entry name" value="ALPHA-1,2-GLUCOSYLTRANSFERASE ALG10"/>
    <property type="match status" value="1"/>
</dbReference>
<proteinExistence type="inferred from homology"/>
<reference evidence="15 16" key="1">
    <citation type="journal article" date="2020" name="Appl. Microbiol. Biotechnol.">
        <title>Targeted gene deletion in Brettanomyces bruxellensis with an expression-free CRISPR-Cas9 system.</title>
        <authorList>
            <person name="Varela C."/>
            <person name="Bartel C."/>
            <person name="Onetto C."/>
            <person name="Borneman A."/>
        </authorList>
    </citation>
    <scope>NUCLEOTIDE SEQUENCE [LARGE SCALE GENOMIC DNA]</scope>
    <source>
        <strain evidence="15 16">AWRI1613</strain>
    </source>
</reference>
<dbReference type="GO" id="GO:0106073">
    <property type="term" value="F:dolichyl pyrophosphate Glc2Man9GlcNAc2 alpha-1,2-glucosyltransferase activity"/>
    <property type="evidence" value="ECO:0007669"/>
    <property type="project" value="UniProtKB-UniRule"/>
</dbReference>
<feature type="transmembrane region" description="Helical" evidence="14">
    <location>
        <begin position="370"/>
        <end position="389"/>
    </location>
</feature>
<dbReference type="GO" id="GO:0006488">
    <property type="term" value="P:dolichol-linked oligosaccharide biosynthetic process"/>
    <property type="evidence" value="ECO:0007669"/>
    <property type="project" value="UniProtKB-UniRule"/>
</dbReference>
<evidence type="ECO:0000256" key="12">
    <source>
        <dbReference type="ARBA" id="ARBA00044727"/>
    </source>
</evidence>
<comment type="subcellular location">
    <subcellularLocation>
        <location evidence="1">Endoplasmic reticulum membrane</location>
        <topology evidence="1">Multi-pass membrane protein</topology>
    </subcellularLocation>
</comment>
<evidence type="ECO:0000256" key="9">
    <source>
        <dbReference type="ARBA" id="ARBA00022824"/>
    </source>
</evidence>
<evidence type="ECO:0000256" key="10">
    <source>
        <dbReference type="ARBA" id="ARBA00022989"/>
    </source>
</evidence>
<gene>
    <name evidence="15" type="ORF">HII12_000032</name>
</gene>
<comment type="caution">
    <text evidence="15">The sequence shown here is derived from an EMBL/GenBank/DDBJ whole genome shotgun (WGS) entry which is preliminary data.</text>
</comment>
<evidence type="ECO:0000256" key="5">
    <source>
        <dbReference type="ARBA" id="ARBA00018512"/>
    </source>
</evidence>
<dbReference type="AlphaFoldDB" id="A0A8H6BQW0"/>
<evidence type="ECO:0000313" key="15">
    <source>
        <dbReference type="EMBL" id="KAF6016291.1"/>
    </source>
</evidence>
<feature type="transmembrane region" description="Helical" evidence="14">
    <location>
        <begin position="296"/>
        <end position="318"/>
    </location>
</feature>
<name>A0A8H6BQW0_DEKBR</name>
<dbReference type="GO" id="GO:0005789">
    <property type="term" value="C:endoplasmic reticulum membrane"/>
    <property type="evidence" value="ECO:0007669"/>
    <property type="project" value="UniProtKB-SubCell"/>
</dbReference>
<keyword evidence="11 14" id="KW-0472">Membrane</keyword>
<dbReference type="InterPro" id="IPR016900">
    <property type="entry name" value="Alg10"/>
</dbReference>
<dbReference type="PIRSF" id="PIRSF028810">
    <property type="entry name" value="Alpha1_2_glucosyltferase_Alg10"/>
    <property type="match status" value="1"/>
</dbReference>
<dbReference type="Proteomes" id="UP000568158">
    <property type="component" value="Unassembled WGS sequence"/>
</dbReference>
<evidence type="ECO:0000256" key="6">
    <source>
        <dbReference type="ARBA" id="ARBA00022676"/>
    </source>
</evidence>
<feature type="transmembrane region" description="Helical" evidence="14">
    <location>
        <begin position="135"/>
        <end position="153"/>
    </location>
</feature>
<dbReference type="Pfam" id="PF04922">
    <property type="entry name" value="DIE2_ALG10"/>
    <property type="match status" value="1"/>
</dbReference>
<keyword evidence="7" id="KW-0808">Transferase</keyword>
<feature type="transmembrane region" description="Helical" evidence="14">
    <location>
        <begin position="435"/>
        <end position="453"/>
    </location>
</feature>
<evidence type="ECO:0000256" key="8">
    <source>
        <dbReference type="ARBA" id="ARBA00022692"/>
    </source>
</evidence>
<dbReference type="PANTHER" id="PTHR12989:SF10">
    <property type="entry name" value="DOL-P-GLC:GLC(2)MAN(9)GLCNAC(2)-PP-DOL ALPHA-1,2-GLUCOSYLTRANSFERASE-RELATED"/>
    <property type="match status" value="1"/>
</dbReference>
<feature type="transmembrane region" description="Helical" evidence="14">
    <location>
        <begin position="209"/>
        <end position="236"/>
    </location>
</feature>
<sequence length="467" mass="53889">MSLLADLVDLGIAGFGFLPLRIFHDTIDELVDYPFIDEIFHVQQAQAYCDGDWQYWNSKITTPPGLYWLGALYDNLVDSTCSLDELRSLNLLGGVVLAALAYYLRRRVHNAGFSTFSILMNPLLSIYYSLFYTDVWSAVLTIGGYCIATVRPFKKDIMNAALSAMLGFVSITFRQTNIVWTAFSMVALLDSIAKDQNLYTGDFNQDMKALAHLAVSRIGLLVPYMLVAAAFGFFVYSNGGITLGDKTNHMITFHAMQLFYCATFITGFTLPLWFSFKIIEDYIKDNLLSKKGLFWNAIWIPLIGLTIKNFTVIHPFLLADNRHYVFYLVRRFIMRTENARYELIPIYHFSCYVVWKFIKQSFSEYSSSNSSLAMFFALICSTALTLVPSPLLEPRYFIIPFLFFRMMINPSFDPIINVEWLRKHNTAIRLVLEGIWIWMWTQAVYVIFIRYTFPWDSEIHPQSHLVI</sequence>
<evidence type="ECO:0000256" key="3">
    <source>
        <dbReference type="ARBA" id="ARBA00010600"/>
    </source>
</evidence>
<protein>
    <recommendedName>
        <fullName evidence="5 14">Dol-P-Glc:Glc(2)Man(9)GlcNAc(2)-PP-Dol alpha-1,2-glucosyltransferase</fullName>
        <ecNumber evidence="4 14">2.4.1.256</ecNumber>
    </recommendedName>
</protein>
<evidence type="ECO:0000313" key="16">
    <source>
        <dbReference type="Proteomes" id="UP000568158"/>
    </source>
</evidence>
<evidence type="ECO:0000256" key="13">
    <source>
        <dbReference type="ARBA" id="ARBA00048064"/>
    </source>
</evidence>
<dbReference type="EMBL" id="JABCYN010000001">
    <property type="protein sequence ID" value="KAF6016291.1"/>
    <property type="molecule type" value="Genomic_DNA"/>
</dbReference>
<comment type="similarity">
    <text evidence="3 14">Belongs to the ALG10 glucosyltransferase family.</text>
</comment>
<keyword evidence="10 14" id="KW-1133">Transmembrane helix</keyword>
<organism evidence="15 16">
    <name type="scientific">Dekkera bruxellensis</name>
    <name type="common">Brettanomyces custersii</name>
    <dbReference type="NCBI Taxonomy" id="5007"/>
    <lineage>
        <taxon>Eukaryota</taxon>
        <taxon>Fungi</taxon>
        <taxon>Dikarya</taxon>
        <taxon>Ascomycota</taxon>
        <taxon>Saccharomycotina</taxon>
        <taxon>Pichiomycetes</taxon>
        <taxon>Pichiales</taxon>
        <taxon>Pichiaceae</taxon>
        <taxon>Brettanomyces</taxon>
    </lineage>
</organism>
<evidence type="ECO:0000256" key="14">
    <source>
        <dbReference type="PIRNR" id="PIRNR028810"/>
    </source>
</evidence>
<keyword evidence="8 14" id="KW-0812">Transmembrane</keyword>
<evidence type="ECO:0000256" key="4">
    <source>
        <dbReference type="ARBA" id="ARBA00011967"/>
    </source>
</evidence>
<dbReference type="EC" id="2.4.1.256" evidence="4 14"/>
<comment type="caution">
    <text evidence="14">Lacks conserved residue(s) required for the propagation of feature annotation.</text>
</comment>
<evidence type="ECO:0000256" key="2">
    <source>
        <dbReference type="ARBA" id="ARBA00004922"/>
    </source>
</evidence>
<dbReference type="UniPathway" id="UPA00378"/>
<comment type="pathway">
    <text evidence="2">Protein modification; protein glycosylation.</text>
</comment>
<feature type="transmembrane region" description="Helical" evidence="14">
    <location>
        <begin position="257"/>
        <end position="276"/>
    </location>
</feature>
<evidence type="ECO:0000256" key="7">
    <source>
        <dbReference type="ARBA" id="ARBA00022679"/>
    </source>
</evidence>
<accession>A0A8H6BQW0</accession>
<keyword evidence="6 14" id="KW-0328">Glycosyltransferase</keyword>
<comment type="function">
    <text evidence="12">Dol-P-Glc:Glc(2)Man(9)GlcNAc(2)-PP-Dol alpha-1,2-glucosyltransferase that operates in the biosynthetic pathway of dolichol-linked oligosaccharides, the glycan precursors employed in protein asparagine (N)-glycosylation. The assembly of dolichol-linked oligosaccharides begins on the cytosolic side of the endoplasmic reticulum membrane and finishes in its lumen. The sequential addition of sugars to dolichol pyrophosphate produces dolichol-linked oligosaccharides containing fourteen sugars, including two GlcNAcs, nine mannoses and three glucoses. Once assembled, the oligosaccharide is transferred from the lipid to nascent proteins by oligosaccharyltransferases. In the lumen of the endoplasmic reticulum, adds the third and last glucose residue from dolichyl phosphate glucose (Dol-P-Glc) onto the lipid-linked oligosaccharide intermediate Glc(2)Man(9)GlcNAc(2)-PP-Dol to produce Glc(3)Man(9)GlcNAc(2)-PP-Dol.</text>
</comment>
<evidence type="ECO:0000256" key="11">
    <source>
        <dbReference type="ARBA" id="ARBA00023136"/>
    </source>
</evidence>
<keyword evidence="9" id="KW-0256">Endoplasmic reticulum</keyword>